<dbReference type="EMBL" id="JAHWGI010001145">
    <property type="protein sequence ID" value="KAK3923355.1"/>
    <property type="molecule type" value="Genomic_DNA"/>
</dbReference>
<organism evidence="4 7">
    <name type="scientific">Frankliniella fusca</name>
    <dbReference type="NCBI Taxonomy" id="407009"/>
    <lineage>
        <taxon>Eukaryota</taxon>
        <taxon>Metazoa</taxon>
        <taxon>Ecdysozoa</taxon>
        <taxon>Arthropoda</taxon>
        <taxon>Hexapoda</taxon>
        <taxon>Insecta</taxon>
        <taxon>Pterygota</taxon>
        <taxon>Neoptera</taxon>
        <taxon>Paraneoptera</taxon>
        <taxon>Thysanoptera</taxon>
        <taxon>Terebrantia</taxon>
        <taxon>Thripoidea</taxon>
        <taxon>Thripidae</taxon>
        <taxon>Frankliniella</taxon>
    </lineage>
</organism>
<dbReference type="EMBL" id="JAHWGI010000801">
    <property type="protein sequence ID" value="KAK3917860.1"/>
    <property type="molecule type" value="Genomic_DNA"/>
</dbReference>
<accession>A0AAE1LKQ6</accession>
<keyword evidence="4" id="KW-0378">Hydrolase</keyword>
<dbReference type="EMBL" id="JAHWGI010000504">
    <property type="protein sequence ID" value="KAK3916215.1"/>
    <property type="molecule type" value="Genomic_DNA"/>
</dbReference>
<dbReference type="GO" id="GO:0004386">
    <property type="term" value="F:helicase activity"/>
    <property type="evidence" value="ECO:0007669"/>
    <property type="project" value="UniProtKB-KW"/>
</dbReference>
<evidence type="ECO:0000313" key="6">
    <source>
        <dbReference type="EMBL" id="KAK3930111.1"/>
    </source>
</evidence>
<keyword evidence="7" id="KW-1185">Reference proteome</keyword>
<keyword evidence="4" id="KW-0347">Helicase</keyword>
<dbReference type="Proteomes" id="UP001219518">
    <property type="component" value="Unassembled WGS sequence"/>
</dbReference>
<keyword evidence="4" id="KW-0067">ATP-binding</keyword>
<evidence type="ECO:0000313" key="7">
    <source>
        <dbReference type="Proteomes" id="UP001219518"/>
    </source>
</evidence>
<keyword evidence="4" id="KW-0547">Nucleotide-binding</keyword>
<reference evidence="4" key="2">
    <citation type="journal article" date="2023" name="BMC Genomics">
        <title>Pest status, molecular evolution, and epigenetic factors derived from the genome assembly of Frankliniella fusca, a thysanopteran phytovirus vector.</title>
        <authorList>
            <person name="Catto M.A."/>
            <person name="Labadie P.E."/>
            <person name="Jacobson A.L."/>
            <person name="Kennedy G.G."/>
            <person name="Srinivasan R."/>
            <person name="Hunt B.G."/>
        </authorList>
    </citation>
    <scope>NUCLEOTIDE SEQUENCE</scope>
    <source>
        <strain evidence="4">PL_HMW_Pooled</strain>
    </source>
</reference>
<sequence length="83" mass="9555">MNCYPCCLNVVSGTKQSSVHHLWICMLYTKPVSYCLLSTSETRRTLLCQGSAKLRGFNWKWHQKLNRINGAYKPVICLCSQDQ</sequence>
<evidence type="ECO:0000313" key="4">
    <source>
        <dbReference type="EMBL" id="KAK3921637.1"/>
    </source>
</evidence>
<dbReference type="EMBL" id="JAHWGI010001042">
    <property type="protein sequence ID" value="KAK3921637.1"/>
    <property type="molecule type" value="Genomic_DNA"/>
</dbReference>
<dbReference type="AlphaFoldDB" id="A0AAE1LKQ6"/>
<dbReference type="EMBL" id="JAHWGI010001033">
    <property type="protein sequence ID" value="KAK3921430.1"/>
    <property type="molecule type" value="Genomic_DNA"/>
</dbReference>
<evidence type="ECO:0000313" key="5">
    <source>
        <dbReference type="EMBL" id="KAK3923355.1"/>
    </source>
</evidence>
<comment type="caution">
    <text evidence="4">The sequence shown here is derived from an EMBL/GenBank/DDBJ whole genome shotgun (WGS) entry which is preliminary data.</text>
</comment>
<evidence type="ECO:0000313" key="3">
    <source>
        <dbReference type="EMBL" id="KAK3921430.1"/>
    </source>
</evidence>
<dbReference type="EMBL" id="JAHWGI010001409">
    <property type="protein sequence ID" value="KAK3930111.1"/>
    <property type="molecule type" value="Genomic_DNA"/>
</dbReference>
<protein>
    <submittedName>
        <fullName evidence="4">Helicase SKI2W</fullName>
    </submittedName>
</protein>
<reference evidence="4" key="1">
    <citation type="submission" date="2021-07" db="EMBL/GenBank/DDBJ databases">
        <authorList>
            <person name="Catto M.A."/>
            <person name="Jacobson A."/>
            <person name="Kennedy G."/>
            <person name="Labadie P."/>
            <person name="Hunt B.G."/>
            <person name="Srinivasan R."/>
        </authorList>
    </citation>
    <scope>NUCLEOTIDE SEQUENCE</scope>
    <source>
        <strain evidence="4">PL_HMW_Pooled</strain>
        <tissue evidence="4">Head</tissue>
    </source>
</reference>
<evidence type="ECO:0000313" key="1">
    <source>
        <dbReference type="EMBL" id="KAK3916215.1"/>
    </source>
</evidence>
<evidence type="ECO:0000313" key="2">
    <source>
        <dbReference type="EMBL" id="KAK3917860.1"/>
    </source>
</evidence>
<gene>
    <name evidence="5" type="ORF">KUF71_001766</name>
    <name evidence="6" type="ORF">KUF71_004682</name>
    <name evidence="2" type="ORF">KUF71_007292</name>
    <name evidence="3" type="ORF">KUF71_010645</name>
    <name evidence="4" type="ORF">KUF71_010822</name>
    <name evidence="1" type="ORF">KUF71_025476</name>
</gene>
<proteinExistence type="predicted"/>
<name>A0AAE1LKQ6_9NEOP</name>